<name>A0A547P8T4_9SPHN</name>
<comment type="caution">
    <text evidence="1">The sequence shown here is derived from an EMBL/GenBank/DDBJ whole genome shotgun (WGS) entry which is preliminary data.</text>
</comment>
<dbReference type="OrthoDB" id="7594270at2"/>
<evidence type="ECO:0000313" key="2">
    <source>
        <dbReference type="Proteomes" id="UP000316343"/>
    </source>
</evidence>
<sequence>MIIHPDIAALRSDTALQRRISDRMGRGKEQWQRSHVARVLARDLTEFGGGCALSQCPGLAAIMTAADSAVELTEMWIASALDAVRQEPLGEVPYQYRYSPGLANMQIMQSGRASLNLIVYERQTECKVRFPQSVLFADCECHEIILSGSALATRHQMDETSQDAASIITTRFNLNAGDCLSFTGRSQARQIVKVESVMAILRLTRLPQQAKPSREYRLPDGALLKSTSGDKTASQRLMGLAVLGALECCDPVIGETFRYSALNRDEAQDVRWEAVRHMLARDSRDGMALLVQIAADKGDQLCEPAEQLRGQLSLAHPELRQLCAGAE</sequence>
<proteinExistence type="predicted"/>
<accession>A0A547P8T4</accession>
<keyword evidence="2" id="KW-1185">Reference proteome</keyword>
<evidence type="ECO:0000313" key="1">
    <source>
        <dbReference type="EMBL" id="TRD10555.1"/>
    </source>
</evidence>
<organism evidence="1 2">
    <name type="scientific">Erythrobacter insulae</name>
    <dbReference type="NCBI Taxonomy" id="2584124"/>
    <lineage>
        <taxon>Bacteria</taxon>
        <taxon>Pseudomonadati</taxon>
        <taxon>Pseudomonadota</taxon>
        <taxon>Alphaproteobacteria</taxon>
        <taxon>Sphingomonadales</taxon>
        <taxon>Erythrobacteraceae</taxon>
        <taxon>Erythrobacter/Porphyrobacter group</taxon>
        <taxon>Erythrobacter</taxon>
    </lineage>
</organism>
<dbReference type="AlphaFoldDB" id="A0A547P8T4"/>
<protein>
    <submittedName>
        <fullName evidence="1">Uncharacterized protein</fullName>
    </submittedName>
</protein>
<dbReference type="EMBL" id="VHJK01000001">
    <property type="protein sequence ID" value="TRD10555.1"/>
    <property type="molecule type" value="Genomic_DNA"/>
</dbReference>
<gene>
    <name evidence="1" type="ORF">FGU71_00850</name>
</gene>
<dbReference type="RefSeq" id="WP_142786817.1">
    <property type="nucleotide sequence ID" value="NZ_VHJK01000001.1"/>
</dbReference>
<reference evidence="1 2" key="1">
    <citation type="submission" date="2019-06" db="EMBL/GenBank/DDBJ databases">
        <title>Erythrobacter insulae sp. nov., isolated from a tidal flat.</title>
        <authorList>
            <person name="Yoon J.-H."/>
        </authorList>
    </citation>
    <scope>NUCLEOTIDE SEQUENCE [LARGE SCALE GENOMIC DNA]</scope>
    <source>
        <strain evidence="1 2">JBTF-M21</strain>
    </source>
</reference>
<dbReference type="Proteomes" id="UP000316343">
    <property type="component" value="Unassembled WGS sequence"/>
</dbReference>